<comment type="caution">
    <text evidence="2">The sequence shown here is derived from an EMBL/GenBank/DDBJ whole genome shotgun (WGS) entry which is preliminary data.</text>
</comment>
<dbReference type="Pfam" id="PF06985">
    <property type="entry name" value="HET"/>
    <property type="match status" value="1"/>
</dbReference>
<accession>A0A8H6A1V3</accession>
<dbReference type="PANTHER" id="PTHR24148">
    <property type="entry name" value="ANKYRIN REPEAT DOMAIN-CONTAINING PROTEIN 39 HOMOLOG-RELATED"/>
    <property type="match status" value="1"/>
</dbReference>
<dbReference type="AlphaFoldDB" id="A0A8H6A1V3"/>
<evidence type="ECO:0000259" key="1">
    <source>
        <dbReference type="Pfam" id="PF06985"/>
    </source>
</evidence>
<dbReference type="Pfam" id="PF26639">
    <property type="entry name" value="Het-6_barrel"/>
    <property type="match status" value="1"/>
</dbReference>
<proteinExistence type="predicted"/>
<sequence>MGFANSVAVAREHVAYKLFRFPALVTLSFHNHEYGINDKSTMSTNGQHPLYSPLPAGKWTRLLILEPGPWDQDVISATLVTSQIGRDSYEAISYVWGNPRNIRQINCQGYSLNVTANLYLALRQVRRTSEPRRIWADALCINQLDLQEKALQVNMMGEIYSQAEQVIVSFGDDGKNGEAARIAFQVIEDYNLLAAKYLSEERIRTGEWWQPDGGYGTITSERLQHVVPIFEQSWFQRVWILQEIGLAKKAFLAYGTSVIDFTKIMEFAQAWARTGRHFPDISFKSGYISDLFNSVWVSYTDAHNSWFRDSYILTTISRHTDTSNSEFEDVLFRARHIQRATDHRDYVYAFLGHPLAKPRTGNLLLEADYTIDLPELRLRLFSQLSTRSHRFLGLVWNCSSKDMNSQGPSWCPRLDTRRAWTINGRYAADRGTFTSFQGLSTKQVDRSRLKLRVFLIETVLSCGEVADIPPESKMKEAWDTEPNYRNAEELLSENPSLAERYWSLLREFEKQSSLAYPDMALALASTLLGICDKDDDLSIARSFIEYCGNYCGSILAHLRDSGWLKQYSSGPKARYIPFLQRAANHINGERFFITMKGYIGTGSPLVEPGDQICIIPTVQTPLVIRRIPDRPGMFHVIGACYVHGMMYGEVLERLQQTAGSIQMTTVVFL</sequence>
<keyword evidence="3" id="KW-1185">Reference proteome</keyword>
<dbReference type="EMBL" id="SPNV01000144">
    <property type="protein sequence ID" value="KAF5860017.1"/>
    <property type="molecule type" value="Genomic_DNA"/>
</dbReference>
<dbReference type="PANTHER" id="PTHR24148:SF64">
    <property type="entry name" value="HETEROKARYON INCOMPATIBILITY DOMAIN-CONTAINING PROTEIN"/>
    <property type="match status" value="1"/>
</dbReference>
<evidence type="ECO:0000313" key="3">
    <source>
        <dbReference type="Proteomes" id="UP000541154"/>
    </source>
</evidence>
<dbReference type="Proteomes" id="UP000541154">
    <property type="component" value="Unassembled WGS sequence"/>
</dbReference>
<gene>
    <name evidence="2" type="ORF">ETB97_002103</name>
</gene>
<dbReference type="InterPro" id="IPR052895">
    <property type="entry name" value="HetReg/Transcr_Mod"/>
</dbReference>
<reference evidence="2 3" key="1">
    <citation type="submission" date="2019-04" db="EMBL/GenBank/DDBJ databases">
        <title>Aspergillus burnettii sp. nov., novel species from soil in southeast Queensland.</title>
        <authorList>
            <person name="Gilchrist C.L.M."/>
            <person name="Pitt J.I."/>
            <person name="Lange L."/>
            <person name="Lacey H.J."/>
            <person name="Vuong D."/>
            <person name="Midgley D.J."/>
            <person name="Greenfield P."/>
            <person name="Bradbury M."/>
            <person name="Lacey E."/>
            <person name="Busk P.K."/>
            <person name="Pilgaard B."/>
            <person name="Chooi Y.H."/>
            <person name="Piggott A.M."/>
        </authorList>
    </citation>
    <scope>NUCLEOTIDE SEQUENCE [LARGE SCALE GENOMIC DNA]</scope>
    <source>
        <strain evidence="2 3">FRR 5400</strain>
    </source>
</reference>
<feature type="domain" description="Heterokaryon incompatibility" evidence="1">
    <location>
        <begin position="89"/>
        <end position="243"/>
    </location>
</feature>
<organism evidence="2 3">
    <name type="scientific">Petromyces alliaceus</name>
    <name type="common">Aspergillus alliaceus</name>
    <dbReference type="NCBI Taxonomy" id="209559"/>
    <lineage>
        <taxon>Eukaryota</taxon>
        <taxon>Fungi</taxon>
        <taxon>Dikarya</taxon>
        <taxon>Ascomycota</taxon>
        <taxon>Pezizomycotina</taxon>
        <taxon>Eurotiomycetes</taxon>
        <taxon>Eurotiomycetidae</taxon>
        <taxon>Eurotiales</taxon>
        <taxon>Aspergillaceae</taxon>
        <taxon>Aspergillus</taxon>
        <taxon>Aspergillus subgen. Circumdati</taxon>
    </lineage>
</organism>
<dbReference type="InterPro" id="IPR010730">
    <property type="entry name" value="HET"/>
</dbReference>
<name>A0A8H6A1V3_PETAA</name>
<protein>
    <recommendedName>
        <fullName evidence="1">Heterokaryon incompatibility domain-containing protein</fullName>
    </recommendedName>
</protein>
<evidence type="ECO:0000313" key="2">
    <source>
        <dbReference type="EMBL" id="KAF5860017.1"/>
    </source>
</evidence>